<reference evidence="1 2" key="1">
    <citation type="journal article" date="2011" name="Science">
        <title>The ecoresponsive genome of Daphnia pulex.</title>
        <authorList>
            <person name="Colbourne J.K."/>
            <person name="Pfrender M.E."/>
            <person name="Gilbert D."/>
            <person name="Thomas W.K."/>
            <person name="Tucker A."/>
            <person name="Oakley T.H."/>
            <person name="Tokishita S."/>
            <person name="Aerts A."/>
            <person name="Arnold G.J."/>
            <person name="Basu M.K."/>
            <person name="Bauer D.J."/>
            <person name="Caceres C.E."/>
            <person name="Carmel L."/>
            <person name="Casola C."/>
            <person name="Choi J.H."/>
            <person name="Detter J.C."/>
            <person name="Dong Q."/>
            <person name="Dusheyko S."/>
            <person name="Eads B.D."/>
            <person name="Frohlich T."/>
            <person name="Geiler-Samerotte K.A."/>
            <person name="Gerlach D."/>
            <person name="Hatcher P."/>
            <person name="Jogdeo S."/>
            <person name="Krijgsveld J."/>
            <person name="Kriventseva E.V."/>
            <person name="Kultz D."/>
            <person name="Laforsch C."/>
            <person name="Lindquist E."/>
            <person name="Lopez J."/>
            <person name="Manak J.R."/>
            <person name="Muller J."/>
            <person name="Pangilinan J."/>
            <person name="Patwardhan R.P."/>
            <person name="Pitluck S."/>
            <person name="Pritham E.J."/>
            <person name="Rechtsteiner A."/>
            <person name="Rho M."/>
            <person name="Rogozin I.B."/>
            <person name="Sakarya O."/>
            <person name="Salamov A."/>
            <person name="Schaack S."/>
            <person name="Shapiro H."/>
            <person name="Shiga Y."/>
            <person name="Skalitzky C."/>
            <person name="Smith Z."/>
            <person name="Souvorov A."/>
            <person name="Sung W."/>
            <person name="Tang Z."/>
            <person name="Tsuchiya D."/>
            <person name="Tu H."/>
            <person name="Vos H."/>
            <person name="Wang M."/>
            <person name="Wolf Y.I."/>
            <person name="Yamagata H."/>
            <person name="Yamada T."/>
            <person name="Ye Y."/>
            <person name="Shaw J.R."/>
            <person name="Andrews J."/>
            <person name="Crease T.J."/>
            <person name="Tang H."/>
            <person name="Lucas S.M."/>
            <person name="Robertson H.M."/>
            <person name="Bork P."/>
            <person name="Koonin E.V."/>
            <person name="Zdobnov E.M."/>
            <person name="Grigoriev I.V."/>
            <person name="Lynch M."/>
            <person name="Boore J.L."/>
        </authorList>
    </citation>
    <scope>NUCLEOTIDE SEQUENCE [LARGE SCALE GENOMIC DNA]</scope>
</reference>
<dbReference type="EMBL" id="GL736405">
    <property type="protein sequence ID" value="EFX60432.1"/>
    <property type="molecule type" value="Genomic_DNA"/>
</dbReference>
<evidence type="ECO:0000313" key="2">
    <source>
        <dbReference type="Proteomes" id="UP000000305"/>
    </source>
</evidence>
<sequence>MGDFIAKLIYMAKLNDQNQPKPAPVGTSLVPTSSSEGARYTLDINPIADKSSTGIERRPKNQEKALGFTNCGIGTGRFDLFAKNHLIYVTDDNLPEEYPDLSYMAAIERRIHQAIESFTFFLTKATTFIDYYYYESMDECYTEMTLPTYTCHRFNKEDQIVGCLANGLCRPTYKKSTGHLVPVQCEGNTARTMPDMRVSVNQMLKLQSEFLRDLVKAPPTRFDWLMAAYRARRWAAKNRGQEFNEEPPAYEESEREMVLRNYETSQLEMPEEVRKLFYAMPKFYFQRNAPMRKNPENPNCGVLSIADVHLSVCPNYKKVDLTKPPFNWGEIRLPTTSDSEPSSPGASDMYFEDEVFAELGAVLTAFGNLLNN</sequence>
<dbReference type="KEGG" id="dpx:DAPPUDRAFT_343805"/>
<gene>
    <name evidence="1" type="ORF">DAPPUDRAFT_343805</name>
</gene>
<dbReference type="Proteomes" id="UP000000305">
    <property type="component" value="Unassembled WGS sequence"/>
</dbReference>
<accession>E9I6E8</accession>
<evidence type="ECO:0000313" key="1">
    <source>
        <dbReference type="EMBL" id="EFX60432.1"/>
    </source>
</evidence>
<dbReference type="HOGENOM" id="CLU_744465_0_0_1"/>
<name>E9I6E8_DAPPU</name>
<dbReference type="AlphaFoldDB" id="E9I6E8"/>
<dbReference type="InParanoid" id="E9I6E8"/>
<keyword evidence="2" id="KW-1185">Reference proteome</keyword>
<protein>
    <submittedName>
        <fullName evidence="1">Uncharacterized protein</fullName>
    </submittedName>
</protein>
<organism evidence="1 2">
    <name type="scientific">Daphnia pulex</name>
    <name type="common">Water flea</name>
    <dbReference type="NCBI Taxonomy" id="6669"/>
    <lineage>
        <taxon>Eukaryota</taxon>
        <taxon>Metazoa</taxon>
        <taxon>Ecdysozoa</taxon>
        <taxon>Arthropoda</taxon>
        <taxon>Crustacea</taxon>
        <taxon>Branchiopoda</taxon>
        <taxon>Diplostraca</taxon>
        <taxon>Cladocera</taxon>
        <taxon>Anomopoda</taxon>
        <taxon>Daphniidae</taxon>
        <taxon>Daphnia</taxon>
    </lineage>
</organism>
<proteinExistence type="predicted"/>